<sequence length="677" mass="74143">MALIPKSQGRDTSRPVMQQHTPMTGLGSIGKAVDGIIEERRRKSDEADVSAKRAELYHNDLAEKEGKVKLDDVLTTELSEQITLLKNDVANGAMTADVANKNLQTWSQERFKGLENDLPMHARLDLQNYWSQNVAKNSTSFLPLQLSADSKKGEVLADRYLEIGTRMDREAGAEYVKSNIQSLNIPEAQKQALIYKYQGARDLQDIDGRITSAIENKDTASLQQLVTEMDNGGFGYTDGPTLQQKKAQALSRIDAINKQVEVEENKRLQLAGKVLNDFKSQVLTGRALDDNYLASVGGAVAGTEYEAEYNFYKSQSNNFQQFSNLSTSEQLKRINEQKAAMANNKSADPATEEKILGVYESIHKEKTETLKNNPNQAVREAGLETHSLNAGELKANPKSFAAKAIDNGVSQLALKDPNIVVKPIAAEDLPEAKQAFEAKSVNAKLDFIGELINESKGVPNGSKIWSATMGQLGGGDLTYLMAGVARANNYRSEQGEDVAAAIISGTQALKNKQLIMPKDDLLKTKFNEYVGNSVSGETANMTYSTFKSIYAHLMERGNAQGGTNETIETSIANAALSMATGGVYDQGLKYGTGNKTWKVSKPYGMDDDRFESEVSKGYAAISQATGISTAELEDLRLRRSDKRSKKGEIQYDLINERGAPLQVGGVMWRINMQGATK</sequence>
<protein>
    <submittedName>
        <fullName evidence="2">Methyl-coenzyme M reductase</fullName>
    </submittedName>
</protein>
<dbReference type="RefSeq" id="WP_174894497.1">
    <property type="nucleotide sequence ID" value="NZ_CP054803.1"/>
</dbReference>
<evidence type="ECO:0000256" key="1">
    <source>
        <dbReference type="SAM" id="MobiDB-lite"/>
    </source>
</evidence>
<accession>A0A6N1MI34</accession>
<gene>
    <name evidence="2" type="ORF">FOB19_10830</name>
</gene>
<dbReference type="Proteomes" id="UP000509126">
    <property type="component" value="Chromosome"/>
</dbReference>
<name>A0A6N1MI34_ACILW</name>
<organism evidence="2 3">
    <name type="scientific">Acinetobacter lwoffii</name>
    <dbReference type="NCBI Taxonomy" id="28090"/>
    <lineage>
        <taxon>Bacteria</taxon>
        <taxon>Pseudomonadati</taxon>
        <taxon>Pseudomonadota</taxon>
        <taxon>Gammaproteobacteria</taxon>
        <taxon>Moraxellales</taxon>
        <taxon>Moraxellaceae</taxon>
        <taxon>Acinetobacter</taxon>
    </lineage>
</organism>
<dbReference type="AlphaFoldDB" id="A0A6N1MI34"/>
<evidence type="ECO:0000313" key="3">
    <source>
        <dbReference type="Proteomes" id="UP000509126"/>
    </source>
</evidence>
<dbReference type="EMBL" id="CP054803">
    <property type="protein sequence ID" value="QKU21849.1"/>
    <property type="molecule type" value="Genomic_DNA"/>
</dbReference>
<reference evidence="2 3" key="1">
    <citation type="submission" date="2019-11" db="EMBL/GenBank/DDBJ databases">
        <title>FDA dAtabase for Regulatory Grade micrObial Sequences (FDA-ARGOS): Supporting development and validation of Infectious Disease Dx tests.</title>
        <authorList>
            <person name="Patel R."/>
            <person name="Rucinski S."/>
            <person name="Tallon L."/>
            <person name="Sadzewicz L."/>
            <person name="Vavikolanu K."/>
            <person name="Mehta A."/>
            <person name="Aluvathingal J."/>
            <person name="Nadendla S."/>
            <person name="Nandy P."/>
            <person name="Geyer C."/>
            <person name="Yan Y."/>
            <person name="Sichtig H."/>
        </authorList>
    </citation>
    <scope>NUCLEOTIDE SEQUENCE [LARGE SCALE GENOMIC DNA]</scope>
    <source>
        <strain evidence="2 3">FDAARGOS_557</strain>
    </source>
</reference>
<proteinExistence type="predicted"/>
<feature type="region of interest" description="Disordered" evidence="1">
    <location>
        <begin position="1"/>
        <end position="28"/>
    </location>
</feature>
<evidence type="ECO:0000313" key="2">
    <source>
        <dbReference type="EMBL" id="QKU21849.1"/>
    </source>
</evidence>